<dbReference type="PRINTS" id="PR00081">
    <property type="entry name" value="GDHRDH"/>
</dbReference>
<dbReference type="PANTHER" id="PTHR43669:SF3">
    <property type="entry name" value="ALCOHOL DEHYDROGENASE, PUTATIVE (AFU_ORTHOLOGUE AFUA_3G03445)-RELATED"/>
    <property type="match status" value="1"/>
</dbReference>
<dbReference type="OrthoDB" id="1933717at2759"/>
<dbReference type="AlphaFoldDB" id="A0A0D1ZMR2"/>
<dbReference type="PANTHER" id="PTHR43669">
    <property type="entry name" value="5-KETO-D-GLUCONATE 5-REDUCTASE"/>
    <property type="match status" value="1"/>
</dbReference>
<name>A0A0D1ZMR2_EXOME</name>
<dbReference type="SUPFAM" id="SSF51735">
    <property type="entry name" value="NAD(P)-binding Rossmann-fold domains"/>
    <property type="match status" value="1"/>
</dbReference>
<proteinExistence type="inferred from homology"/>
<evidence type="ECO:0000313" key="5">
    <source>
        <dbReference type="Proteomes" id="UP000054302"/>
    </source>
</evidence>
<evidence type="ECO:0000259" key="3">
    <source>
        <dbReference type="SMART" id="SM00822"/>
    </source>
</evidence>
<dbReference type="InterPro" id="IPR002347">
    <property type="entry name" value="SDR_fam"/>
</dbReference>
<dbReference type="VEuPathDB" id="FungiDB:PV10_02942"/>
<dbReference type="Pfam" id="PF00106">
    <property type="entry name" value="adh_short"/>
    <property type="match status" value="1"/>
</dbReference>
<dbReference type="Proteomes" id="UP000054302">
    <property type="component" value="Unassembled WGS sequence"/>
</dbReference>
<dbReference type="InterPro" id="IPR057326">
    <property type="entry name" value="KR_dom"/>
</dbReference>
<dbReference type="RefSeq" id="XP_016226843.1">
    <property type="nucleotide sequence ID" value="XM_016367325.1"/>
</dbReference>
<dbReference type="InterPro" id="IPR036291">
    <property type="entry name" value="NAD(P)-bd_dom_sf"/>
</dbReference>
<gene>
    <name evidence="4" type="ORF">PV10_02942</name>
</gene>
<keyword evidence="5" id="KW-1185">Reference proteome</keyword>
<keyword evidence="2" id="KW-0560">Oxidoreductase</keyword>
<dbReference type="Gene3D" id="3.40.50.720">
    <property type="entry name" value="NAD(P)-binding Rossmann-like Domain"/>
    <property type="match status" value="1"/>
</dbReference>
<sequence>MALDISHPDFWTRALQFTPNIHRDLYPAISHEAASIQQIAQGKVVIVTGAGSGFGKGACWQWAKSGVAAIALAGRRQQQLDQVITELQAVAPHTKYLAVPCDVSSLEDTEYLFDQAMASFGRIDVVVHAAGVLGPVNNVGDTPVDDWWRAFEINAKGAYLVSRELVRRTSGQSSTFINTGTAASYFASPGQSAYTMSKLAVNMLLDQLHAEYPELRVFNVHPGMAKSSVLRPELEIYAKDTPELFGGLTVFLAGNEADFLRGRFIAANWDVRDLVKYQEQVVAGGLLKSQPFKGNIGDGGHFSSD</sequence>
<evidence type="ECO:0000313" key="4">
    <source>
        <dbReference type="EMBL" id="KIV95269.1"/>
    </source>
</evidence>
<reference evidence="4 5" key="1">
    <citation type="submission" date="2015-01" db="EMBL/GenBank/DDBJ databases">
        <title>The Genome Sequence of Exophiala mesophila CBS40295.</title>
        <authorList>
            <consortium name="The Broad Institute Genomics Platform"/>
            <person name="Cuomo C."/>
            <person name="de Hoog S."/>
            <person name="Gorbushina A."/>
            <person name="Stielow B."/>
            <person name="Teixiera M."/>
            <person name="Abouelleil A."/>
            <person name="Chapman S.B."/>
            <person name="Priest M."/>
            <person name="Young S.K."/>
            <person name="Wortman J."/>
            <person name="Nusbaum C."/>
            <person name="Birren B."/>
        </authorList>
    </citation>
    <scope>NUCLEOTIDE SEQUENCE [LARGE SCALE GENOMIC DNA]</scope>
    <source>
        <strain evidence="4 5">CBS 40295</strain>
    </source>
</reference>
<feature type="domain" description="Ketoreductase" evidence="3">
    <location>
        <begin position="43"/>
        <end position="223"/>
    </location>
</feature>
<organism evidence="4 5">
    <name type="scientific">Exophiala mesophila</name>
    <name type="common">Black yeast-like fungus</name>
    <dbReference type="NCBI Taxonomy" id="212818"/>
    <lineage>
        <taxon>Eukaryota</taxon>
        <taxon>Fungi</taxon>
        <taxon>Dikarya</taxon>
        <taxon>Ascomycota</taxon>
        <taxon>Pezizomycotina</taxon>
        <taxon>Eurotiomycetes</taxon>
        <taxon>Chaetothyriomycetidae</taxon>
        <taxon>Chaetothyriales</taxon>
        <taxon>Herpotrichiellaceae</taxon>
        <taxon>Exophiala</taxon>
    </lineage>
</organism>
<dbReference type="SMART" id="SM00822">
    <property type="entry name" value="PKS_KR"/>
    <property type="match status" value="1"/>
</dbReference>
<dbReference type="OMA" id="PELHIYA"/>
<dbReference type="STRING" id="212818.A0A0D1ZMR2"/>
<accession>A0A0D1ZMR2</accession>
<dbReference type="CDD" id="cd05233">
    <property type="entry name" value="SDR_c"/>
    <property type="match status" value="1"/>
</dbReference>
<protein>
    <recommendedName>
        <fullName evidence="3">Ketoreductase domain-containing protein</fullName>
    </recommendedName>
</protein>
<dbReference type="EMBL" id="KN847521">
    <property type="protein sequence ID" value="KIV95269.1"/>
    <property type="molecule type" value="Genomic_DNA"/>
</dbReference>
<evidence type="ECO:0000256" key="2">
    <source>
        <dbReference type="ARBA" id="ARBA00023002"/>
    </source>
</evidence>
<dbReference type="GO" id="GO:0016491">
    <property type="term" value="F:oxidoreductase activity"/>
    <property type="evidence" value="ECO:0007669"/>
    <property type="project" value="UniProtKB-KW"/>
</dbReference>
<dbReference type="HOGENOM" id="CLU_010194_8_0_1"/>
<dbReference type="GeneID" id="27320787"/>
<comment type="similarity">
    <text evidence="1">Belongs to the short-chain dehydrogenases/reductases (SDR) family.</text>
</comment>
<evidence type="ECO:0000256" key="1">
    <source>
        <dbReference type="ARBA" id="ARBA00006484"/>
    </source>
</evidence>